<protein>
    <recommendedName>
        <fullName evidence="1">DUF6895 domain-containing protein</fullName>
    </recommendedName>
</protein>
<dbReference type="Proteomes" id="UP000562352">
    <property type="component" value="Unassembled WGS sequence"/>
</dbReference>
<evidence type="ECO:0000313" key="2">
    <source>
        <dbReference type="EMBL" id="MBB5963355.1"/>
    </source>
</evidence>
<organism evidence="2 3">
    <name type="scientific">Planomonospora venezuelensis</name>
    <dbReference type="NCBI Taxonomy" id="1999"/>
    <lineage>
        <taxon>Bacteria</taxon>
        <taxon>Bacillati</taxon>
        <taxon>Actinomycetota</taxon>
        <taxon>Actinomycetes</taxon>
        <taxon>Streptosporangiales</taxon>
        <taxon>Streptosporangiaceae</taxon>
        <taxon>Planomonospora</taxon>
    </lineage>
</organism>
<feature type="domain" description="DUF6895" evidence="1">
    <location>
        <begin position="11"/>
        <end position="292"/>
    </location>
</feature>
<dbReference type="RefSeq" id="WP_184941437.1">
    <property type="nucleotide sequence ID" value="NZ_BAAAWZ010000004.1"/>
</dbReference>
<evidence type="ECO:0000313" key="3">
    <source>
        <dbReference type="Proteomes" id="UP000562352"/>
    </source>
</evidence>
<keyword evidence="3" id="KW-1185">Reference proteome</keyword>
<dbReference type="EMBL" id="JACHJJ010000007">
    <property type="protein sequence ID" value="MBB5963355.1"/>
    <property type="molecule type" value="Genomic_DNA"/>
</dbReference>
<accession>A0A841D5C2</accession>
<dbReference type="Pfam" id="PF21836">
    <property type="entry name" value="DUF6895"/>
    <property type="match status" value="1"/>
</dbReference>
<name>A0A841D5C2_PLAVE</name>
<reference evidence="2 3" key="1">
    <citation type="submission" date="2020-08" db="EMBL/GenBank/DDBJ databases">
        <title>Genomic Encyclopedia of Type Strains, Phase III (KMG-III): the genomes of soil and plant-associated and newly described type strains.</title>
        <authorList>
            <person name="Whitman W."/>
        </authorList>
    </citation>
    <scope>NUCLEOTIDE SEQUENCE [LARGE SCALE GENOMIC DNA]</scope>
    <source>
        <strain evidence="2 3">CECT 3303</strain>
    </source>
</reference>
<dbReference type="AlphaFoldDB" id="A0A841D5C2"/>
<gene>
    <name evidence="2" type="ORF">FHS22_002634</name>
</gene>
<evidence type="ECO:0000259" key="1">
    <source>
        <dbReference type="Pfam" id="PF21836"/>
    </source>
</evidence>
<dbReference type="InterPro" id="IPR054190">
    <property type="entry name" value="DUF6895"/>
</dbReference>
<comment type="caution">
    <text evidence="2">The sequence shown here is derived from an EMBL/GenBank/DDBJ whole genome shotgun (WGS) entry which is preliminary data.</text>
</comment>
<proteinExistence type="predicted"/>
<sequence length="413" mass="44331">MTRELEDRLVAALRWGAVTIRAADPGRPPWRQDGTAVVQPFDKLLVEAALLALLARRAIGPHPAVTDLVGAITDCRESLDRTYEIVRWRPYLWTSAGAVWVFLDRLSAGDPVKRGLLRELWNAPVVEPRERVPYRLLDQAWTRMIARGRPDSRISSAGLRSTTSLWNLDGALLMSRNDLYAITHAAMYLTDFGNAGRVPAAPGWIGALAAARLLLGDFDLAGELAVTDVLTRGAPEAGTLAAAAALSTVFDRLGFVPAPTFRAQDHAAAEDPSAYLFFHSYHSTFVYGLLCAVLITSGAHGSALARLMTSGVPEPELPEEWHGGRAGVTGLGAQIVHTCESWEGIAAARGGEPDLLRTVVDAYLLDAASRQDTPGVLALLGMRDVAGSSVVDGAARRLLTVRARLGGASWTFA</sequence>